<reference evidence="1 2" key="1">
    <citation type="journal article" date="2015" name="Genome Announc.">
        <title>Complete Genome Sequence of Corynebacterium camporealensis DSM 44610, Isolated from the Milk of a Manchega Sheep with Subclinical Mastitis.</title>
        <authorList>
            <person name="Ruckert C."/>
            <person name="Albersmeier A."/>
            <person name="Winkler A."/>
            <person name="Tauch A."/>
        </authorList>
    </citation>
    <scope>NUCLEOTIDE SEQUENCE [LARGE SCALE GENOMIC DNA]</scope>
    <source>
        <strain evidence="1 2">DSM 44610</strain>
    </source>
</reference>
<dbReference type="OrthoDB" id="120660at2"/>
<dbReference type="PIRSF" id="PIRSF010260">
    <property type="entry name" value="UCP010260"/>
    <property type="match status" value="1"/>
</dbReference>
<protein>
    <submittedName>
        <fullName evidence="1">Uncharacterized protein</fullName>
    </submittedName>
</protein>
<evidence type="ECO:0000313" key="2">
    <source>
        <dbReference type="Proteomes" id="UP000033566"/>
    </source>
</evidence>
<gene>
    <name evidence="1" type="ORF">UL81_01615</name>
</gene>
<dbReference type="PANTHER" id="PTHR34202">
    <property type="entry name" value="UPF0548 PROTEIN"/>
    <property type="match status" value="1"/>
</dbReference>
<dbReference type="InterPro" id="IPR018960">
    <property type="entry name" value="DUF1990"/>
</dbReference>
<dbReference type="Pfam" id="PF09348">
    <property type="entry name" value="DUF1990"/>
    <property type="match status" value="1"/>
</dbReference>
<dbReference type="EMBL" id="CP011311">
    <property type="protein sequence ID" value="AKE38304.1"/>
    <property type="molecule type" value="Genomic_DNA"/>
</dbReference>
<dbReference type="STRING" id="161896.UL81_01615"/>
<sequence length="160" mass="17951">MCLTYPAHLRGASLKLSDAPLKTWQHTNESLLLGHGKATFEAAADNLFSFRAHARAGVEVSPHPQREDAVMLRFGPTLSPCLILQRERTNNRAVLVYGTLPGHVECGEEAFIVELHDDGRVMGKCCAFSRHAWWPAKLAPWAARRVQLHITRKYLEGMRP</sequence>
<dbReference type="Proteomes" id="UP000033566">
    <property type="component" value="Chromosome"/>
</dbReference>
<organism evidence="1 2">
    <name type="scientific">Corynebacterium camporealensis</name>
    <dbReference type="NCBI Taxonomy" id="161896"/>
    <lineage>
        <taxon>Bacteria</taxon>
        <taxon>Bacillati</taxon>
        <taxon>Actinomycetota</taxon>
        <taxon>Actinomycetes</taxon>
        <taxon>Mycobacteriales</taxon>
        <taxon>Corynebacteriaceae</taxon>
        <taxon>Corynebacterium</taxon>
    </lineage>
</organism>
<dbReference type="KEGG" id="ccj:UL81_01615"/>
<proteinExistence type="predicted"/>
<dbReference type="InterPro" id="IPR014457">
    <property type="entry name" value="UCP010260"/>
</dbReference>
<dbReference type="HOGENOM" id="CLU_080841_1_1_11"/>
<keyword evidence="2" id="KW-1185">Reference proteome</keyword>
<accession>A0A0F6T9N4</accession>
<name>A0A0F6T9N4_9CORY</name>
<dbReference type="RefSeq" id="WP_035106497.1">
    <property type="nucleotide sequence ID" value="NZ_CP011311.1"/>
</dbReference>
<evidence type="ECO:0000313" key="1">
    <source>
        <dbReference type="EMBL" id="AKE38304.1"/>
    </source>
</evidence>
<dbReference type="AlphaFoldDB" id="A0A0F6T9N4"/>
<dbReference type="PATRIC" id="fig|161896.4.peg.316"/>
<dbReference type="PANTHER" id="PTHR34202:SF1">
    <property type="entry name" value="UPF0548 PROTEIN"/>
    <property type="match status" value="1"/>
</dbReference>